<gene>
    <name evidence="3" type="primary">dprA</name>
    <name evidence="3" type="ORF">ACFP57_02335</name>
</gene>
<dbReference type="RefSeq" id="WP_343884538.1">
    <property type="nucleotide sequence ID" value="NZ_BAAAKI010000002.1"/>
</dbReference>
<dbReference type="InterPro" id="IPR003488">
    <property type="entry name" value="DprA"/>
</dbReference>
<dbReference type="EMBL" id="JBHSUA010000007">
    <property type="protein sequence ID" value="MFC6395837.1"/>
    <property type="molecule type" value="Genomic_DNA"/>
</dbReference>
<dbReference type="PANTHER" id="PTHR43022:SF1">
    <property type="entry name" value="PROTEIN SMF"/>
    <property type="match status" value="1"/>
</dbReference>
<dbReference type="InterPro" id="IPR057666">
    <property type="entry name" value="DrpA_SLOG"/>
</dbReference>
<dbReference type="Proteomes" id="UP001596266">
    <property type="component" value="Unassembled WGS sequence"/>
</dbReference>
<comment type="similarity">
    <text evidence="1">Belongs to the DprA/Smf family.</text>
</comment>
<evidence type="ECO:0000313" key="4">
    <source>
        <dbReference type="Proteomes" id="UP001596266"/>
    </source>
</evidence>
<comment type="caution">
    <text evidence="3">The sequence shown here is derived from an EMBL/GenBank/DDBJ whole genome shotgun (WGS) entry which is preliminary data.</text>
</comment>
<name>A0ABW1X0W0_9ACTN</name>
<dbReference type="NCBIfam" id="TIGR00732">
    <property type="entry name" value="dprA"/>
    <property type="match status" value="1"/>
</dbReference>
<protein>
    <submittedName>
        <fullName evidence="3">DNA-processing protein DprA</fullName>
    </submittedName>
</protein>
<dbReference type="Pfam" id="PF02481">
    <property type="entry name" value="DNA_processg_A"/>
    <property type="match status" value="1"/>
</dbReference>
<feature type="domain" description="Smf/DprA SLOG" evidence="2">
    <location>
        <begin position="79"/>
        <end position="299"/>
    </location>
</feature>
<dbReference type="Gene3D" id="3.40.50.450">
    <property type="match status" value="1"/>
</dbReference>
<organism evidence="3 4">
    <name type="scientific">Luteococcus sanguinis</name>
    <dbReference type="NCBI Taxonomy" id="174038"/>
    <lineage>
        <taxon>Bacteria</taxon>
        <taxon>Bacillati</taxon>
        <taxon>Actinomycetota</taxon>
        <taxon>Actinomycetes</taxon>
        <taxon>Propionibacteriales</taxon>
        <taxon>Propionibacteriaceae</taxon>
        <taxon>Luteococcus</taxon>
    </lineage>
</organism>
<keyword evidence="4" id="KW-1185">Reference proteome</keyword>
<reference evidence="4" key="1">
    <citation type="journal article" date="2019" name="Int. J. Syst. Evol. Microbiol.">
        <title>The Global Catalogue of Microorganisms (GCM) 10K type strain sequencing project: providing services to taxonomists for standard genome sequencing and annotation.</title>
        <authorList>
            <consortium name="The Broad Institute Genomics Platform"/>
            <consortium name="The Broad Institute Genome Sequencing Center for Infectious Disease"/>
            <person name="Wu L."/>
            <person name="Ma J."/>
        </authorList>
    </citation>
    <scope>NUCLEOTIDE SEQUENCE [LARGE SCALE GENOMIC DNA]</scope>
    <source>
        <strain evidence="4">CGMCC 1.15277</strain>
    </source>
</reference>
<accession>A0ABW1X0W0</accession>
<dbReference type="PANTHER" id="PTHR43022">
    <property type="entry name" value="PROTEIN SMF"/>
    <property type="match status" value="1"/>
</dbReference>
<evidence type="ECO:0000256" key="1">
    <source>
        <dbReference type="ARBA" id="ARBA00006525"/>
    </source>
</evidence>
<evidence type="ECO:0000313" key="3">
    <source>
        <dbReference type="EMBL" id="MFC6395837.1"/>
    </source>
</evidence>
<proteinExistence type="inferred from homology"/>
<evidence type="ECO:0000259" key="2">
    <source>
        <dbReference type="Pfam" id="PF02481"/>
    </source>
</evidence>
<dbReference type="SUPFAM" id="SSF102405">
    <property type="entry name" value="MCP/YpsA-like"/>
    <property type="match status" value="1"/>
</dbReference>
<sequence>MNARVHEPTHWDEERRARATLTWLAEAANPRLAALVARRGAVEVMGDLAQLGVESWTNRARNFEIDALVETAHGHGIRFVVPGDDEWPAQLDELNDVCHERLGGAPLGLWLRGPGRLDQCAGRALALVGARSCTSYGEQVATDLALDLAGGSRWGGWTVLSGGAFGIDGWAHRGALAAEGSTAAILAGGLDRPYPSGNALLFERLAAEQLLISEVPPGLRPTKVGFLARNRLLAALSLGTVVVEAAARSGALNTARWAAHLNRMVMAVPGPVHSALSIGTHRLVRDHQAELVTCAAEVVGLVSPLARQPELPVGGHAVALDALAPHLMAIREVLPGGGGMPAGVVSGLSGRPMAEVLASLGELAELGFARVDQVGEWHLAHPG</sequence>